<proteinExistence type="predicted"/>
<sequence length="98" mass="10701">MSHRTVSWTRIDRAGRDSRPQIPAGLLSATARIDMTVRTTRRPLYAAGKFNRAAIMSAAASAAHAHQERFGGTWAEAMSVCLTAAWRSAKLARHMAAH</sequence>
<dbReference type="EMBL" id="FNHS01000016">
    <property type="protein sequence ID" value="SDO18275.1"/>
    <property type="molecule type" value="Genomic_DNA"/>
</dbReference>
<organism evidence="1 2">
    <name type="scientific">Methylobacterium phyllostachyos</name>
    <dbReference type="NCBI Taxonomy" id="582672"/>
    <lineage>
        <taxon>Bacteria</taxon>
        <taxon>Pseudomonadati</taxon>
        <taxon>Pseudomonadota</taxon>
        <taxon>Alphaproteobacteria</taxon>
        <taxon>Hyphomicrobiales</taxon>
        <taxon>Methylobacteriaceae</taxon>
        <taxon>Methylobacterium</taxon>
    </lineage>
</organism>
<dbReference type="AlphaFoldDB" id="A0A1H0HGF0"/>
<name>A0A1H0HGF0_9HYPH</name>
<evidence type="ECO:0000313" key="2">
    <source>
        <dbReference type="Proteomes" id="UP000198704"/>
    </source>
</evidence>
<reference evidence="2" key="1">
    <citation type="submission" date="2016-10" db="EMBL/GenBank/DDBJ databases">
        <authorList>
            <person name="Varghese N."/>
            <person name="Submissions S."/>
        </authorList>
    </citation>
    <scope>NUCLEOTIDE SEQUENCE [LARGE SCALE GENOMIC DNA]</scope>
    <source>
        <strain evidence="2">BL47</strain>
    </source>
</reference>
<evidence type="ECO:0000313" key="1">
    <source>
        <dbReference type="EMBL" id="SDO18275.1"/>
    </source>
</evidence>
<dbReference type="OrthoDB" id="7999567at2"/>
<keyword evidence="2" id="KW-1185">Reference proteome</keyword>
<protein>
    <submittedName>
        <fullName evidence="1">Uncharacterized protein</fullName>
    </submittedName>
</protein>
<dbReference type="STRING" id="582672.SAMN05216360_11611"/>
<gene>
    <name evidence="1" type="ORF">SAMN05216360_11611</name>
</gene>
<accession>A0A1H0HGF0</accession>
<dbReference type="Proteomes" id="UP000198704">
    <property type="component" value="Unassembled WGS sequence"/>
</dbReference>
<dbReference type="RefSeq" id="WP_091720245.1">
    <property type="nucleotide sequence ID" value="NZ_FNHS01000016.1"/>
</dbReference>